<dbReference type="Gene3D" id="3.40.50.300">
    <property type="entry name" value="P-loop containing nucleotide triphosphate hydrolases"/>
    <property type="match status" value="1"/>
</dbReference>
<sequence>MYLEFFNLDRPPFQLAPDSGFLYMSKPHARALAYMKYTVLNRDGFAVVTGEIGSGKTIVLERLLDSLDDSVTVARIHQTQLSEVEFLQHLATILGIKSPQGTKVELIEKLNRYLADQGRRRRSVLLVVDESQNLGVTALEEIRLLSDGESSRNKVLSVILVGQPELADRLDDPVLEQLEQRIRLRFHLRPLNVGEIGEYIRHRLEVAGWQGADLFDDHAVELIHHYTGGIPRLINVLCDTVLLAAFIEETREVSRELVESSIEELQWVPFEQRRAILPVTEEAETVSSEAIRPAAATGARLVVSLKDRVLSTHMLTEPVESIGRITDNRIQLAHMSVSRHHAAILHVDQHFYLVDFNSLNGVKVNGEPVVRHQLRDGDRIGVGCYQMTFHLAAGITVPRNSVQEDTITAERGFPDRLQQTRVSSSPS</sequence>
<dbReference type="InterPro" id="IPR052026">
    <property type="entry name" value="ExeA_AAA_ATPase_DNA-bind"/>
</dbReference>
<feature type="domain" description="FHA" evidence="1">
    <location>
        <begin position="320"/>
        <end position="369"/>
    </location>
</feature>
<name>B8GVC8_THISH</name>
<dbReference type="InterPro" id="IPR027417">
    <property type="entry name" value="P-loop_NTPase"/>
</dbReference>
<evidence type="ECO:0000259" key="1">
    <source>
        <dbReference type="PROSITE" id="PS50006"/>
    </source>
</evidence>
<dbReference type="HOGENOM" id="CLU_024125_0_0_6"/>
<reference evidence="2 3" key="1">
    <citation type="journal article" date="2011" name="Stand. Genomic Sci.">
        <title>Complete genome sequence of 'Thioalkalivibrio sulfidophilus' HL-EbGr7.</title>
        <authorList>
            <person name="Muyzer G."/>
            <person name="Sorokin D.Y."/>
            <person name="Mavromatis K."/>
            <person name="Lapidus A."/>
            <person name="Clum A."/>
            <person name="Ivanova N."/>
            <person name="Pati A."/>
            <person name="d'Haeseleer P."/>
            <person name="Woyke T."/>
            <person name="Kyrpides N.C."/>
        </authorList>
    </citation>
    <scope>NUCLEOTIDE SEQUENCE [LARGE SCALE GENOMIC DNA]</scope>
    <source>
        <strain evidence="2 3">HL-EbGR7</strain>
    </source>
</reference>
<dbReference type="PROSITE" id="PS50006">
    <property type="entry name" value="FHA_DOMAIN"/>
    <property type="match status" value="1"/>
</dbReference>
<proteinExistence type="predicted"/>
<dbReference type="STRING" id="396588.Tgr7_2396"/>
<evidence type="ECO:0000313" key="3">
    <source>
        <dbReference type="Proteomes" id="UP000002383"/>
    </source>
</evidence>
<dbReference type="CDD" id="cd00060">
    <property type="entry name" value="FHA"/>
    <property type="match status" value="1"/>
</dbReference>
<dbReference type="Pfam" id="PF13401">
    <property type="entry name" value="AAA_22"/>
    <property type="match status" value="1"/>
</dbReference>
<dbReference type="Pfam" id="PF00498">
    <property type="entry name" value="FHA"/>
    <property type="match status" value="1"/>
</dbReference>
<dbReference type="OrthoDB" id="9780149at2"/>
<protein>
    <submittedName>
        <fullName evidence="2">Type II secretory pathway component ExeA (Predicted ATPase)-like protein</fullName>
    </submittedName>
</protein>
<dbReference type="InterPro" id="IPR000253">
    <property type="entry name" value="FHA_dom"/>
</dbReference>
<dbReference type="eggNOG" id="COG1716">
    <property type="taxonomic scope" value="Bacteria"/>
</dbReference>
<dbReference type="PANTHER" id="PTHR35894">
    <property type="entry name" value="GENERAL SECRETION PATHWAY PROTEIN A-RELATED"/>
    <property type="match status" value="1"/>
</dbReference>
<dbReference type="AlphaFoldDB" id="B8GVC8"/>
<dbReference type="Proteomes" id="UP000002383">
    <property type="component" value="Chromosome"/>
</dbReference>
<dbReference type="RefSeq" id="WP_012638949.1">
    <property type="nucleotide sequence ID" value="NC_011901.1"/>
</dbReference>
<dbReference type="SUPFAM" id="SSF52540">
    <property type="entry name" value="P-loop containing nucleoside triphosphate hydrolases"/>
    <property type="match status" value="1"/>
</dbReference>
<dbReference type="eggNOG" id="COG3267">
    <property type="taxonomic scope" value="Bacteria"/>
</dbReference>
<dbReference type="Gene3D" id="2.60.200.20">
    <property type="match status" value="1"/>
</dbReference>
<keyword evidence="3" id="KW-1185">Reference proteome</keyword>
<gene>
    <name evidence="2" type="ordered locus">Tgr7_2396</name>
</gene>
<evidence type="ECO:0000313" key="2">
    <source>
        <dbReference type="EMBL" id="ACL73474.1"/>
    </source>
</evidence>
<dbReference type="PANTHER" id="PTHR35894:SF1">
    <property type="entry name" value="PHOSPHORIBULOKINASE _ URIDINE KINASE FAMILY"/>
    <property type="match status" value="1"/>
</dbReference>
<dbReference type="KEGG" id="tgr:Tgr7_2396"/>
<organism evidence="2 3">
    <name type="scientific">Thioalkalivibrio sulfidiphilus (strain HL-EbGR7)</name>
    <dbReference type="NCBI Taxonomy" id="396588"/>
    <lineage>
        <taxon>Bacteria</taxon>
        <taxon>Pseudomonadati</taxon>
        <taxon>Pseudomonadota</taxon>
        <taxon>Gammaproteobacteria</taxon>
        <taxon>Chromatiales</taxon>
        <taxon>Ectothiorhodospiraceae</taxon>
        <taxon>Thioalkalivibrio</taxon>
    </lineage>
</organism>
<dbReference type="SMART" id="SM00240">
    <property type="entry name" value="FHA"/>
    <property type="match status" value="1"/>
</dbReference>
<dbReference type="InterPro" id="IPR049945">
    <property type="entry name" value="AAA_22"/>
</dbReference>
<dbReference type="GO" id="GO:0016887">
    <property type="term" value="F:ATP hydrolysis activity"/>
    <property type="evidence" value="ECO:0007669"/>
    <property type="project" value="InterPro"/>
</dbReference>
<dbReference type="InterPro" id="IPR008984">
    <property type="entry name" value="SMAD_FHA_dom_sf"/>
</dbReference>
<dbReference type="SUPFAM" id="SSF49879">
    <property type="entry name" value="SMAD/FHA domain"/>
    <property type="match status" value="1"/>
</dbReference>
<accession>B8GVC8</accession>
<dbReference type="EMBL" id="CP001339">
    <property type="protein sequence ID" value="ACL73474.1"/>
    <property type="molecule type" value="Genomic_DNA"/>
</dbReference>